<evidence type="ECO:0000256" key="1">
    <source>
        <dbReference type="SAM" id="Phobius"/>
    </source>
</evidence>
<dbReference type="EMBL" id="JAAOCP010000013">
    <property type="protein sequence ID" value="MBJ7639657.1"/>
    <property type="molecule type" value="Genomic_DNA"/>
</dbReference>
<comment type="caution">
    <text evidence="3">The sequence shown here is derived from an EMBL/GenBank/DDBJ whole genome shotgun (WGS) entry which is preliminary data.</text>
</comment>
<dbReference type="Proteomes" id="UP000728106">
    <property type="component" value="Unassembled WGS sequence"/>
</dbReference>
<accession>A0A4Z0RJU9</accession>
<dbReference type="RefSeq" id="WP_135387948.1">
    <property type="nucleotide sequence ID" value="NZ_ALXH01000043.1"/>
</dbReference>
<gene>
    <name evidence="3" type="ORF">HAU20_09755</name>
    <name evidence="2" type="ORF">HAU43_01830</name>
</gene>
<dbReference type="AlphaFoldDB" id="A0A4Z0RJU9"/>
<dbReference type="EMBL" id="JAAOCX010000002">
    <property type="protein sequence ID" value="MBJ7631845.1"/>
    <property type="molecule type" value="Genomic_DNA"/>
</dbReference>
<keyword evidence="1" id="KW-0812">Transmembrane</keyword>
<evidence type="ECO:0000313" key="2">
    <source>
        <dbReference type="EMBL" id="MBJ7631845.1"/>
    </source>
</evidence>
<evidence type="ECO:0000313" key="3">
    <source>
        <dbReference type="EMBL" id="MBJ7639657.1"/>
    </source>
</evidence>
<name>A0A4Z0RJU9_WEICO</name>
<protein>
    <submittedName>
        <fullName evidence="3">Uncharacterized protein</fullName>
    </submittedName>
</protein>
<reference evidence="3 4" key="2">
    <citation type="journal article" date="2021" name="Int. J. Food Microbiol.">
        <title>Safety demonstration of a microbial species for use in the food chain: Weissella confusa.</title>
        <authorList>
            <person name="Bourdichon F."/>
            <person name="Patrone V."/>
            <person name="Fontana A."/>
            <person name="Milani G."/>
            <person name="Morelli L."/>
        </authorList>
    </citation>
    <scope>NUCLEOTIDE SEQUENCE [LARGE SCALE GENOMIC DNA]</scope>
    <source>
        <strain evidence="2">CCUG 30943</strain>
        <strain evidence="3 4">CCUG 43002</strain>
    </source>
</reference>
<keyword evidence="1" id="KW-1133">Transmembrane helix</keyword>
<sequence>MVYIYLLLVELFYVVLAQDVSPHSNFTLVGVAFGIMSAIVVIFWVIKFFVALYKGFENAKWRQDDHLFEIGFKGGIKPSIVFDVTMLVTAVVVLLGSLFIPGNGLFWPTIGLAAIGGLLIHKRLKRNYGTGVKE</sequence>
<organism evidence="3 4">
    <name type="scientific">Weissella confusa</name>
    <name type="common">Lactobacillus confusus</name>
    <dbReference type="NCBI Taxonomy" id="1583"/>
    <lineage>
        <taxon>Bacteria</taxon>
        <taxon>Bacillati</taxon>
        <taxon>Bacillota</taxon>
        <taxon>Bacilli</taxon>
        <taxon>Lactobacillales</taxon>
        <taxon>Lactobacillaceae</taxon>
        <taxon>Weissella</taxon>
    </lineage>
</organism>
<keyword evidence="1" id="KW-0472">Membrane</keyword>
<dbReference type="Proteomes" id="UP000808038">
    <property type="component" value="Unassembled WGS sequence"/>
</dbReference>
<evidence type="ECO:0000313" key="4">
    <source>
        <dbReference type="Proteomes" id="UP000728106"/>
    </source>
</evidence>
<reference evidence="3" key="1">
    <citation type="submission" date="2020-02" db="EMBL/GenBank/DDBJ databases">
        <authorList>
            <person name="Fontana A."/>
            <person name="Patrone V."/>
            <person name="Morelli L."/>
        </authorList>
    </citation>
    <scope>NUCLEOTIDE SEQUENCE</scope>
    <source>
        <strain evidence="2">CCUG 30943</strain>
        <strain evidence="3">CCUG 43002</strain>
    </source>
</reference>
<feature type="transmembrane region" description="Helical" evidence="1">
    <location>
        <begin position="80"/>
        <end position="99"/>
    </location>
</feature>
<feature type="transmembrane region" description="Helical" evidence="1">
    <location>
        <begin position="105"/>
        <end position="121"/>
    </location>
</feature>
<keyword evidence="4" id="KW-1185">Reference proteome</keyword>
<feature type="transmembrane region" description="Helical" evidence="1">
    <location>
        <begin position="27"/>
        <end position="53"/>
    </location>
</feature>
<proteinExistence type="predicted"/>